<evidence type="ECO:0000313" key="8">
    <source>
        <dbReference type="Proteomes" id="UP000294155"/>
    </source>
</evidence>
<keyword evidence="8" id="KW-1185">Reference proteome</keyword>
<keyword evidence="1 6" id="KW-0963">Cytoplasm</keyword>
<dbReference type="Proteomes" id="UP000294155">
    <property type="component" value="Unassembled WGS sequence"/>
</dbReference>
<protein>
    <recommendedName>
        <fullName evidence="6">Ribosomal RNA large subunit methyltransferase F</fullName>
        <ecNumber evidence="6">2.1.1.181</ecNumber>
    </recommendedName>
    <alternativeName>
        <fullName evidence="6">23S rRNA mA1618 methyltransferase</fullName>
    </alternativeName>
    <alternativeName>
        <fullName evidence="6">rRNA adenine N-6-methyltransferase</fullName>
    </alternativeName>
</protein>
<evidence type="ECO:0000313" key="7">
    <source>
        <dbReference type="EMBL" id="RYU81552.1"/>
    </source>
</evidence>
<organism evidence="7 8">
    <name type="scientific">Hymenobacter persicinus</name>
    <dbReference type="NCBI Taxonomy" id="2025506"/>
    <lineage>
        <taxon>Bacteria</taxon>
        <taxon>Pseudomonadati</taxon>
        <taxon>Bacteroidota</taxon>
        <taxon>Cytophagia</taxon>
        <taxon>Cytophagales</taxon>
        <taxon>Hymenobacteraceae</taxon>
        <taxon>Hymenobacter</taxon>
    </lineage>
</organism>
<dbReference type="AlphaFoldDB" id="A0A4Q5LFD0"/>
<dbReference type="NCBIfam" id="NF008725">
    <property type="entry name" value="PRK11727.1"/>
    <property type="match status" value="1"/>
</dbReference>
<comment type="caution">
    <text evidence="7">The sequence shown here is derived from an EMBL/GenBank/DDBJ whole genome shotgun (WGS) entry which is preliminary data.</text>
</comment>
<dbReference type="EMBL" id="SEWE01000009">
    <property type="protein sequence ID" value="RYU81552.1"/>
    <property type="molecule type" value="Genomic_DNA"/>
</dbReference>
<dbReference type="Pfam" id="PF05971">
    <property type="entry name" value="Methyltransf_10"/>
    <property type="match status" value="1"/>
</dbReference>
<keyword evidence="4 6" id="KW-0808">Transferase</keyword>
<dbReference type="OrthoDB" id="1115728at2"/>
<dbReference type="InterPro" id="IPR016909">
    <property type="entry name" value="rRNA_lsu_MeTfrase_F"/>
</dbReference>
<comment type="function">
    <text evidence="6">Specifically methylates the adenine in position 1618 of 23S rRNA.</text>
</comment>
<dbReference type="InterPro" id="IPR029063">
    <property type="entry name" value="SAM-dependent_MTases_sf"/>
</dbReference>
<evidence type="ECO:0000256" key="3">
    <source>
        <dbReference type="ARBA" id="ARBA00022603"/>
    </source>
</evidence>
<keyword evidence="3 6" id="KW-0489">Methyltransferase</keyword>
<dbReference type="PIRSF" id="PIRSF029038">
    <property type="entry name" value="Mtase_YbiN_prd"/>
    <property type="match status" value="1"/>
</dbReference>
<dbReference type="GO" id="GO:0052907">
    <property type="term" value="F:23S rRNA (adenine(1618)-N(6))-methyltransferase activity"/>
    <property type="evidence" value="ECO:0007669"/>
    <property type="project" value="UniProtKB-EC"/>
</dbReference>
<keyword evidence="5 6" id="KW-0949">S-adenosyl-L-methionine</keyword>
<reference evidence="7 8" key="1">
    <citation type="submission" date="2019-02" db="EMBL/GenBank/DDBJ databases">
        <title>Bacterial novel species isolated from soil.</title>
        <authorList>
            <person name="Jung H.-Y."/>
        </authorList>
    </citation>
    <scope>NUCLEOTIDE SEQUENCE [LARGE SCALE GENOMIC DNA]</scope>
    <source>
        <strain evidence="7 8">1-3-3-3</strain>
    </source>
</reference>
<comment type="similarity">
    <text evidence="6">Belongs to the methyltransferase superfamily. METTL16/RlmF family.</text>
</comment>
<name>A0A4Q5LFD0_9BACT</name>
<dbReference type="HAMAP" id="MF_01848">
    <property type="entry name" value="23SrRNA_methyltr_F"/>
    <property type="match status" value="1"/>
</dbReference>
<comment type="catalytic activity">
    <reaction evidence="6">
        <text>adenosine(1618) in 23S rRNA + S-adenosyl-L-methionine = N(6)-methyladenosine(1618) in 23S rRNA + S-adenosyl-L-homocysteine + H(+)</text>
        <dbReference type="Rhea" id="RHEA:16497"/>
        <dbReference type="Rhea" id="RHEA-COMP:10229"/>
        <dbReference type="Rhea" id="RHEA-COMP:10231"/>
        <dbReference type="ChEBI" id="CHEBI:15378"/>
        <dbReference type="ChEBI" id="CHEBI:57856"/>
        <dbReference type="ChEBI" id="CHEBI:59789"/>
        <dbReference type="ChEBI" id="CHEBI:74411"/>
        <dbReference type="ChEBI" id="CHEBI:74449"/>
        <dbReference type="EC" id="2.1.1.181"/>
    </reaction>
</comment>
<dbReference type="GO" id="GO:0005737">
    <property type="term" value="C:cytoplasm"/>
    <property type="evidence" value="ECO:0007669"/>
    <property type="project" value="UniProtKB-SubCell"/>
</dbReference>
<dbReference type="GO" id="GO:0070475">
    <property type="term" value="P:rRNA base methylation"/>
    <property type="evidence" value="ECO:0007669"/>
    <property type="project" value="TreeGrafter"/>
</dbReference>
<evidence type="ECO:0000256" key="6">
    <source>
        <dbReference type="HAMAP-Rule" id="MF_01848"/>
    </source>
</evidence>
<evidence type="ECO:0000256" key="4">
    <source>
        <dbReference type="ARBA" id="ARBA00022679"/>
    </source>
</evidence>
<proteinExistence type="inferred from homology"/>
<evidence type="ECO:0000256" key="1">
    <source>
        <dbReference type="ARBA" id="ARBA00022490"/>
    </source>
</evidence>
<dbReference type="PANTHER" id="PTHR13393:SF0">
    <property type="entry name" value="RNA N6-ADENOSINE-METHYLTRANSFERASE METTL16"/>
    <property type="match status" value="1"/>
</dbReference>
<dbReference type="Gene3D" id="3.40.50.150">
    <property type="entry name" value="Vaccinia Virus protein VP39"/>
    <property type="match status" value="1"/>
</dbReference>
<keyword evidence="2 6" id="KW-0698">rRNA processing</keyword>
<dbReference type="SUPFAM" id="SSF53335">
    <property type="entry name" value="S-adenosyl-L-methionine-dependent methyltransferases"/>
    <property type="match status" value="1"/>
</dbReference>
<comment type="subcellular location">
    <subcellularLocation>
        <location evidence="6">Cytoplasm</location>
    </subcellularLocation>
</comment>
<evidence type="ECO:0000256" key="5">
    <source>
        <dbReference type="ARBA" id="ARBA00022691"/>
    </source>
</evidence>
<accession>A0A4Q5LFD0</accession>
<evidence type="ECO:0000256" key="2">
    <source>
        <dbReference type="ARBA" id="ARBA00022552"/>
    </source>
</evidence>
<dbReference type="InterPro" id="IPR010286">
    <property type="entry name" value="METTL16/RlmF"/>
</dbReference>
<dbReference type="RefSeq" id="WP_129920238.1">
    <property type="nucleotide sequence ID" value="NZ_SEWE01000009.1"/>
</dbReference>
<dbReference type="CDD" id="cd02440">
    <property type="entry name" value="AdoMet_MTases"/>
    <property type="match status" value="1"/>
</dbReference>
<dbReference type="PANTHER" id="PTHR13393">
    <property type="entry name" value="SAM-DEPENDENT METHYLTRANSFERASE"/>
    <property type="match status" value="1"/>
</dbReference>
<gene>
    <name evidence="6 7" type="primary">rlmF</name>
    <name evidence="7" type="ORF">EWM57_06025</name>
</gene>
<dbReference type="EC" id="2.1.1.181" evidence="6"/>
<sequence length="330" mass="36275">MPAKPTPAAPETPLLHPRNAHQGRYDFAQLGQTLPALQPFVTQNAYGSESVDFNNPAAVRMLNRALLKQFYGIEHWDIPANYLCPPIPGRADYVHYLADLLASVNDGQVPRGKGVRVLDVGVGANCIYPIIGHQQYGWHFVGADTDAGALRTAKAIVGANPALTGHVELRQQADARHVLQGVVKPREQFDLTLCNPPFYASLAEATADNRRKQHNLGVKSGSKAAPGLNFGGQPGELWYPGGEEAFVRRLVQESAQIPTQAFWFTSLVAKKVALPGIYKELQWAKAHEVRTIDMAQGQKKSRFVAWTFLDAEQQQAWRAARWSKEKPAAG</sequence>